<evidence type="ECO:0000313" key="1">
    <source>
        <dbReference type="EMBL" id="MET3585590.1"/>
    </source>
</evidence>
<reference evidence="1 2" key="1">
    <citation type="submission" date="2024-06" db="EMBL/GenBank/DDBJ databases">
        <title>Genomic Encyclopedia of Type Strains, Phase IV (KMG-IV): sequencing the most valuable type-strain genomes for metagenomic binning, comparative biology and taxonomic classification.</title>
        <authorList>
            <person name="Goeker M."/>
        </authorList>
    </citation>
    <scope>NUCLEOTIDE SEQUENCE [LARGE SCALE GENOMIC DNA]</scope>
    <source>
        <strain evidence="1 2">DSM 105042</strain>
    </source>
</reference>
<dbReference type="EMBL" id="JBEPLJ010000006">
    <property type="protein sequence ID" value="MET3585590.1"/>
    <property type="molecule type" value="Genomic_DNA"/>
</dbReference>
<keyword evidence="2" id="KW-1185">Reference proteome</keyword>
<evidence type="ECO:0000313" key="2">
    <source>
        <dbReference type="Proteomes" id="UP001549031"/>
    </source>
</evidence>
<sequence length="83" mass="9360">MTFGVDRFRFVPLGLKSLERLRPEMERRRDDLTELRTAVEASALFYTAMKQEALNPGDVVAVELAEPDSGLASEKRVTVYLAD</sequence>
<dbReference type="RefSeq" id="WP_247243544.1">
    <property type="nucleotide sequence ID" value="NZ_JALJRA010000006.1"/>
</dbReference>
<accession>A0ABV2H4W5</accession>
<gene>
    <name evidence="1" type="ORF">ABID21_001699</name>
</gene>
<protein>
    <submittedName>
        <fullName evidence="1">Uncharacterized protein</fullName>
    </submittedName>
</protein>
<proteinExistence type="predicted"/>
<organism evidence="1 2">
    <name type="scientific">Pseudorhizobium tarimense</name>
    <dbReference type="NCBI Taxonomy" id="1079109"/>
    <lineage>
        <taxon>Bacteria</taxon>
        <taxon>Pseudomonadati</taxon>
        <taxon>Pseudomonadota</taxon>
        <taxon>Alphaproteobacteria</taxon>
        <taxon>Hyphomicrobiales</taxon>
        <taxon>Rhizobiaceae</taxon>
        <taxon>Rhizobium/Agrobacterium group</taxon>
        <taxon>Pseudorhizobium</taxon>
    </lineage>
</organism>
<dbReference type="Proteomes" id="UP001549031">
    <property type="component" value="Unassembled WGS sequence"/>
</dbReference>
<comment type="caution">
    <text evidence="1">The sequence shown here is derived from an EMBL/GenBank/DDBJ whole genome shotgun (WGS) entry which is preliminary data.</text>
</comment>
<name>A0ABV2H4W5_9HYPH</name>